<accession>E7MPC1</accession>
<dbReference type="GO" id="GO:0003677">
    <property type="term" value="F:DNA binding"/>
    <property type="evidence" value="ECO:0007669"/>
    <property type="project" value="UniProtKB-KW"/>
</dbReference>
<dbReference type="EMBL" id="AECQ01000028">
    <property type="protein sequence ID" value="EFW24026.1"/>
    <property type="molecule type" value="Genomic_DNA"/>
</dbReference>
<dbReference type="SMART" id="SM00530">
    <property type="entry name" value="HTH_XRE"/>
    <property type="match status" value="1"/>
</dbReference>
<dbReference type="InterPro" id="IPR001387">
    <property type="entry name" value="Cro/C1-type_HTH"/>
</dbReference>
<keyword evidence="1 4" id="KW-0238">DNA-binding</keyword>
<evidence type="ECO:0000259" key="3">
    <source>
        <dbReference type="PROSITE" id="PS50943"/>
    </source>
</evidence>
<name>E7MPC1_9FIRM</name>
<dbReference type="STRING" id="706433.HMPREF9430_01402"/>
<evidence type="ECO:0000256" key="1">
    <source>
        <dbReference type="ARBA" id="ARBA00023125"/>
    </source>
</evidence>
<dbReference type="Pfam" id="PF01381">
    <property type="entry name" value="HTH_3"/>
    <property type="match status" value="1"/>
</dbReference>
<dbReference type="Proteomes" id="UP000004097">
    <property type="component" value="Unassembled WGS sequence"/>
</dbReference>
<dbReference type="RefSeq" id="WP_006526209.1">
    <property type="nucleotide sequence ID" value="NZ_GL637665.1"/>
</dbReference>
<sequence length="176" mass="20063">MNIAKIGKLLQTLRKEKGITQEQLAEQVGVTRRTVSRWETGSNMPDLDVLIELSDFYAVDLRKILSGERNDEYMNEEVKETVLCVAAYSNEEKRRLLQRIHWIFIIGLMGIVAFLMIVLLKLETTAPYEMMGSFGLGLGFGTLFLGAIFTGRDVTKIRNLKMKMKKEVKKANEKDA</sequence>
<evidence type="ECO:0000313" key="5">
    <source>
        <dbReference type="Proteomes" id="UP000004097"/>
    </source>
</evidence>
<proteinExistence type="predicted"/>
<dbReference type="PANTHER" id="PTHR46558">
    <property type="entry name" value="TRACRIPTIONAL REGULATORY PROTEIN-RELATED-RELATED"/>
    <property type="match status" value="1"/>
</dbReference>
<keyword evidence="2" id="KW-0472">Membrane</keyword>
<evidence type="ECO:0000256" key="2">
    <source>
        <dbReference type="SAM" id="Phobius"/>
    </source>
</evidence>
<reference evidence="4 5" key="1">
    <citation type="submission" date="2010-08" db="EMBL/GenBank/DDBJ databases">
        <authorList>
            <person name="Weinstock G."/>
            <person name="Sodergren E."/>
            <person name="Clifton S."/>
            <person name="Fulton L."/>
            <person name="Fulton B."/>
            <person name="Courtney L."/>
            <person name="Fronick C."/>
            <person name="Harrison M."/>
            <person name="Strong C."/>
            <person name="Farmer C."/>
            <person name="Delahaunty K."/>
            <person name="Markovic C."/>
            <person name="Hall O."/>
            <person name="Minx P."/>
            <person name="Tomlinson C."/>
            <person name="Mitreva M."/>
            <person name="Hou S."/>
            <person name="Chen J."/>
            <person name="Wollam A."/>
            <person name="Pepin K.H."/>
            <person name="Johnson M."/>
            <person name="Bhonagiri V."/>
            <person name="Zhang X."/>
            <person name="Suruliraj S."/>
            <person name="Warren W."/>
            <person name="Chinwalla A."/>
            <person name="Mardis E.R."/>
            <person name="Wilson R.K."/>
        </authorList>
    </citation>
    <scope>NUCLEOTIDE SEQUENCE [LARGE SCALE GENOMIC DNA]</scope>
    <source>
        <strain evidence="4 5">F0204</strain>
    </source>
</reference>
<dbReference type="AlphaFoldDB" id="E7MPC1"/>
<dbReference type="PANTHER" id="PTHR46558:SF11">
    <property type="entry name" value="HTH-TYPE TRANSCRIPTIONAL REGULATOR XRE"/>
    <property type="match status" value="1"/>
</dbReference>
<dbReference type="InterPro" id="IPR010982">
    <property type="entry name" value="Lambda_DNA-bd_dom_sf"/>
</dbReference>
<keyword evidence="5" id="KW-1185">Reference proteome</keyword>
<keyword evidence="2" id="KW-0812">Transmembrane</keyword>
<organism evidence="4 5">
    <name type="scientific">Solobacterium moorei F0204</name>
    <dbReference type="NCBI Taxonomy" id="706433"/>
    <lineage>
        <taxon>Bacteria</taxon>
        <taxon>Bacillati</taxon>
        <taxon>Bacillota</taxon>
        <taxon>Erysipelotrichia</taxon>
        <taxon>Erysipelotrichales</taxon>
        <taxon>Erysipelotrichaceae</taxon>
        <taxon>Solobacterium</taxon>
    </lineage>
</organism>
<dbReference type="CDD" id="cd00093">
    <property type="entry name" value="HTH_XRE"/>
    <property type="match status" value="1"/>
</dbReference>
<keyword evidence="2" id="KW-1133">Transmembrane helix</keyword>
<comment type="caution">
    <text evidence="4">The sequence shown here is derived from an EMBL/GenBank/DDBJ whole genome shotgun (WGS) entry which is preliminary data.</text>
</comment>
<dbReference type="Gene3D" id="1.10.260.40">
    <property type="entry name" value="lambda repressor-like DNA-binding domains"/>
    <property type="match status" value="1"/>
</dbReference>
<feature type="domain" description="HTH cro/C1-type" evidence="3">
    <location>
        <begin position="10"/>
        <end position="64"/>
    </location>
</feature>
<evidence type="ECO:0000313" key="4">
    <source>
        <dbReference type="EMBL" id="EFW24026.1"/>
    </source>
</evidence>
<gene>
    <name evidence="4" type="ORF">HMPREF9430_01402</name>
</gene>
<dbReference type="HOGENOM" id="CLU_066192_2_1_9"/>
<dbReference type="SUPFAM" id="SSF47413">
    <property type="entry name" value="lambda repressor-like DNA-binding domains"/>
    <property type="match status" value="1"/>
</dbReference>
<protein>
    <submittedName>
        <fullName evidence="4">DNA-binding helix-turn-helix protein</fullName>
    </submittedName>
</protein>
<feature type="transmembrane region" description="Helical" evidence="2">
    <location>
        <begin position="102"/>
        <end position="122"/>
    </location>
</feature>
<dbReference type="eggNOG" id="COG1396">
    <property type="taxonomic scope" value="Bacteria"/>
</dbReference>
<feature type="transmembrane region" description="Helical" evidence="2">
    <location>
        <begin position="134"/>
        <end position="155"/>
    </location>
</feature>
<dbReference type="PROSITE" id="PS50943">
    <property type="entry name" value="HTH_CROC1"/>
    <property type="match status" value="1"/>
</dbReference>